<evidence type="ECO:0000259" key="8">
    <source>
        <dbReference type="PROSITE" id="PS51039"/>
    </source>
</evidence>
<dbReference type="PROSITE" id="PS51036">
    <property type="entry name" value="ZF_A20"/>
    <property type="match status" value="1"/>
</dbReference>
<dbReference type="InterPro" id="IPR035896">
    <property type="entry name" value="AN1-like_Znf"/>
</dbReference>
<dbReference type="Proteomes" id="UP001153076">
    <property type="component" value="Unassembled WGS sequence"/>
</dbReference>
<organism evidence="9 10">
    <name type="scientific">Carnegiea gigantea</name>
    <dbReference type="NCBI Taxonomy" id="171969"/>
    <lineage>
        <taxon>Eukaryota</taxon>
        <taxon>Viridiplantae</taxon>
        <taxon>Streptophyta</taxon>
        <taxon>Embryophyta</taxon>
        <taxon>Tracheophyta</taxon>
        <taxon>Spermatophyta</taxon>
        <taxon>Magnoliopsida</taxon>
        <taxon>eudicotyledons</taxon>
        <taxon>Gunneridae</taxon>
        <taxon>Pentapetalae</taxon>
        <taxon>Caryophyllales</taxon>
        <taxon>Cactineae</taxon>
        <taxon>Cactaceae</taxon>
        <taxon>Cactoideae</taxon>
        <taxon>Echinocereeae</taxon>
        <taxon>Carnegiea</taxon>
    </lineage>
</organism>
<proteinExistence type="predicted"/>
<name>A0A9Q1KRG4_9CARY</name>
<keyword evidence="4" id="KW-0862">Zinc</keyword>
<dbReference type="SUPFAM" id="SSF57716">
    <property type="entry name" value="Glucocorticoid receptor-like (DNA-binding domain)"/>
    <property type="match status" value="1"/>
</dbReference>
<comment type="function">
    <text evidence="1">May be involved in environmental stress response.</text>
</comment>
<gene>
    <name evidence="9" type="ORF">Cgig2_012119</name>
</gene>
<dbReference type="PANTHER" id="PTHR10634">
    <property type="entry name" value="AN1-TYPE ZINC FINGER PROTEIN"/>
    <property type="match status" value="1"/>
</dbReference>
<protein>
    <recommendedName>
        <fullName evidence="11">Zinc finger A20 and AN1 domain-containing stress-associated protein 8</fullName>
    </recommendedName>
</protein>
<dbReference type="SUPFAM" id="SSF118310">
    <property type="entry name" value="AN1-like Zinc finger"/>
    <property type="match status" value="1"/>
</dbReference>
<dbReference type="SMART" id="SM00259">
    <property type="entry name" value="ZnF_A20"/>
    <property type="match status" value="1"/>
</dbReference>
<evidence type="ECO:0000313" key="10">
    <source>
        <dbReference type="Proteomes" id="UP001153076"/>
    </source>
</evidence>
<keyword evidence="2" id="KW-0479">Metal-binding</keyword>
<evidence type="ECO:0000256" key="1">
    <source>
        <dbReference type="ARBA" id="ARBA00003732"/>
    </source>
</evidence>
<evidence type="ECO:0000256" key="6">
    <source>
        <dbReference type="SAM" id="SignalP"/>
    </source>
</evidence>
<feature type="signal peptide" evidence="6">
    <location>
        <begin position="1"/>
        <end position="23"/>
    </location>
</feature>
<dbReference type="PANTHER" id="PTHR10634:SF104">
    <property type="entry name" value="ZINC FINGER A20 AND AN1 DOMAIN-CONTAINING STRESS-ASSOCIATED PROTEIN 2"/>
    <property type="match status" value="1"/>
</dbReference>
<dbReference type="Pfam" id="PF01754">
    <property type="entry name" value="zf-A20"/>
    <property type="match status" value="1"/>
</dbReference>
<evidence type="ECO:0000256" key="4">
    <source>
        <dbReference type="ARBA" id="ARBA00022833"/>
    </source>
</evidence>
<evidence type="ECO:0000256" key="3">
    <source>
        <dbReference type="ARBA" id="ARBA00022771"/>
    </source>
</evidence>
<evidence type="ECO:0000256" key="5">
    <source>
        <dbReference type="PROSITE-ProRule" id="PRU00449"/>
    </source>
</evidence>
<dbReference type="Pfam" id="PF01428">
    <property type="entry name" value="zf-AN1"/>
    <property type="match status" value="1"/>
</dbReference>
<dbReference type="InterPro" id="IPR000058">
    <property type="entry name" value="Znf_AN1"/>
</dbReference>
<comment type="caution">
    <text evidence="9">The sequence shown here is derived from an EMBL/GenBank/DDBJ whole genome shotgun (WGS) entry which is preliminary data.</text>
</comment>
<dbReference type="InterPro" id="IPR050652">
    <property type="entry name" value="AN1_A20_ZnFinger"/>
</dbReference>
<feature type="domain" description="A20-type" evidence="7">
    <location>
        <begin position="39"/>
        <end position="73"/>
    </location>
</feature>
<sequence>MKKISSVGCYVVWGVEWLSLLLAQKTAKMDHNETGCQAADRPILCIKNCGFFGSAATRNMCSKCHKETVLKEEQAKLAASSIENIVNGGSSKSKELVVAGSVDVKPDLVETKLMDGHLASDLNFGQNLETKKAGPSRCTTCFKRVGFTGFSCRCGNVFCATHRYSDKHDCPFDYKSAAQSAIAKANPVIKGEKLDKI</sequence>
<dbReference type="GO" id="GO:0008270">
    <property type="term" value="F:zinc ion binding"/>
    <property type="evidence" value="ECO:0007669"/>
    <property type="project" value="UniProtKB-KW"/>
</dbReference>
<dbReference type="InterPro" id="IPR002653">
    <property type="entry name" value="Znf_A20"/>
</dbReference>
<keyword evidence="10" id="KW-1185">Reference proteome</keyword>
<feature type="domain" description="AN1-type" evidence="8">
    <location>
        <begin position="132"/>
        <end position="178"/>
    </location>
</feature>
<dbReference type="OrthoDB" id="428577at2759"/>
<dbReference type="PROSITE" id="PS51039">
    <property type="entry name" value="ZF_AN1"/>
    <property type="match status" value="1"/>
</dbReference>
<accession>A0A9Q1KRG4</accession>
<dbReference type="SMART" id="SM00154">
    <property type="entry name" value="ZnF_AN1"/>
    <property type="match status" value="1"/>
</dbReference>
<reference evidence="9" key="1">
    <citation type="submission" date="2022-04" db="EMBL/GenBank/DDBJ databases">
        <title>Carnegiea gigantea Genome sequencing and assembly v2.</title>
        <authorList>
            <person name="Copetti D."/>
            <person name="Sanderson M.J."/>
            <person name="Burquez A."/>
            <person name="Wojciechowski M.F."/>
        </authorList>
    </citation>
    <scope>NUCLEOTIDE SEQUENCE</scope>
    <source>
        <strain evidence="9">SGP5-SGP5p</strain>
        <tissue evidence="9">Aerial part</tissue>
    </source>
</reference>
<keyword evidence="3 5" id="KW-0863">Zinc-finger</keyword>
<dbReference type="FunFam" id="4.10.1110.10:FF:000001">
    <property type="entry name" value="Zinc finger AN1-type containing 6"/>
    <property type="match status" value="1"/>
</dbReference>
<keyword evidence="6" id="KW-0732">Signal</keyword>
<evidence type="ECO:0000259" key="7">
    <source>
        <dbReference type="PROSITE" id="PS51036"/>
    </source>
</evidence>
<dbReference type="AlphaFoldDB" id="A0A9Q1KRG4"/>
<dbReference type="Gene3D" id="4.10.1110.10">
    <property type="entry name" value="AN1-like Zinc finger"/>
    <property type="match status" value="1"/>
</dbReference>
<dbReference type="GO" id="GO:0003677">
    <property type="term" value="F:DNA binding"/>
    <property type="evidence" value="ECO:0007669"/>
    <property type="project" value="InterPro"/>
</dbReference>
<evidence type="ECO:0000313" key="9">
    <source>
        <dbReference type="EMBL" id="KAJ8448475.1"/>
    </source>
</evidence>
<evidence type="ECO:0000256" key="2">
    <source>
        <dbReference type="ARBA" id="ARBA00022723"/>
    </source>
</evidence>
<feature type="chain" id="PRO_5040475422" description="Zinc finger A20 and AN1 domain-containing stress-associated protein 8" evidence="6">
    <location>
        <begin position="24"/>
        <end position="197"/>
    </location>
</feature>
<dbReference type="EMBL" id="JAKOGI010000029">
    <property type="protein sequence ID" value="KAJ8448475.1"/>
    <property type="molecule type" value="Genomic_DNA"/>
</dbReference>
<evidence type="ECO:0008006" key="11">
    <source>
        <dbReference type="Google" id="ProtNLM"/>
    </source>
</evidence>
<dbReference type="Gene3D" id="1.20.5.4770">
    <property type="match status" value="1"/>
</dbReference>